<sequence length="561" mass="65030">MIFAKFWLIGSCLVLNAVCSLPIDDNAIDYLRNYGYLPKTSSRFGDDILHEDTATNALKALQRLGNIPETGFLDDATKALLRKPRCGNPDFETIPTNSSRHRRQKRYVLGPTKWDKLDVTWKYLNRNYPRGEREHGQIRRLIYEAMEFWQHNSNLKLRETADERADILIDFARGNHGDNFNFNGAGGSLAHAFYPGSGLGGDVHLDEDELWDIENGVEGDVNFFYTLLHELGHSIGLGHSSTVESIMYPWYSNGRTFDRSTKELYDDDKWGIEQLYGKKSGKSWGPIAPRKTTRRFTTTTTARPRFQTTEVSTTKAPKPDKCNISYDAIGIIRNELMIFKGIWMWRFRDGRLLQGYPVEFFRMWPELQSFDHIDAVFERKDGKFVFFIGDDVVVIDSHQKVYTHNLEYLGFHRNIKKIDAIFTWGYNNRTYVFSGPYFWRVDDNLHVDNSMNKYPRPIRERWDKVNKIKIDTGFQTGGKTYFFSGKAFYLFNDESMTLEIRNPRASSKVWMNCQLTDEELSSIQRSARIQSEEDLETSTAPSTVTVSVFTFLLAFANIFTF</sequence>
<evidence type="ECO:0000256" key="6">
    <source>
        <dbReference type="ARBA" id="ARBA00022801"/>
    </source>
</evidence>
<dbReference type="PROSITE" id="PS51642">
    <property type="entry name" value="HEMOPEXIN_2"/>
    <property type="match status" value="3"/>
</dbReference>
<dbReference type="SMART" id="SM00235">
    <property type="entry name" value="ZnMc"/>
    <property type="match status" value="1"/>
</dbReference>
<dbReference type="InterPro" id="IPR033739">
    <property type="entry name" value="M10A_MMP"/>
</dbReference>
<feature type="binding site" evidence="12">
    <location>
        <position position="184"/>
    </location>
    <ligand>
        <name>Ca(2+)</name>
        <dbReference type="ChEBI" id="CHEBI:29108"/>
        <label>3</label>
    </ligand>
</feature>
<feature type="modified residue" description="Phosphotyrosine; by PKDCC" evidence="14">
    <location>
        <position position="402"/>
    </location>
</feature>
<keyword evidence="6" id="KW-0378">Hydrolase</keyword>
<feature type="binding site" evidence="12">
    <location>
        <position position="329"/>
    </location>
    <ligand>
        <name>Ca(2+)</name>
        <dbReference type="ChEBI" id="CHEBI:29108"/>
        <label>5</label>
    </ligand>
</feature>
<evidence type="ECO:0000256" key="15">
    <source>
        <dbReference type="PROSITE-ProRule" id="PRU01011"/>
    </source>
</evidence>
<gene>
    <name evidence="18" type="ORF">CLUMA_CG019084</name>
</gene>
<feature type="binding site" evidence="12">
    <location>
        <position position="327"/>
    </location>
    <ligand>
        <name>Ca(2+)</name>
        <dbReference type="ChEBI" id="CHEBI:29108"/>
        <label>4</label>
    </ligand>
</feature>
<dbReference type="InterPro" id="IPR006026">
    <property type="entry name" value="Peptidase_Metallo"/>
</dbReference>
<dbReference type="OrthoDB" id="406838at2759"/>
<feature type="binding site" evidence="11">
    <location>
        <position position="233"/>
    </location>
    <ligand>
        <name>Zn(2+)</name>
        <dbReference type="ChEBI" id="CHEBI:29105"/>
        <label>2</label>
        <note>catalytic</note>
    </ligand>
</feature>
<keyword evidence="12" id="KW-0106">Calcium</keyword>
<dbReference type="STRING" id="568069.A0A1J1J410"/>
<feature type="binding site" description="in inhibited form" evidence="12">
    <location>
        <position position="86"/>
    </location>
    <ligand>
        <name>Zn(2+)</name>
        <dbReference type="ChEBI" id="CHEBI:29105"/>
        <label>2</label>
        <note>catalytic</note>
    </ligand>
</feature>
<evidence type="ECO:0000259" key="17">
    <source>
        <dbReference type="SMART" id="SM00235"/>
    </source>
</evidence>
<keyword evidence="5" id="KW-0677">Repeat</keyword>
<dbReference type="InterPro" id="IPR021190">
    <property type="entry name" value="Pept_M10A"/>
</dbReference>
<dbReference type="Pfam" id="PF00045">
    <property type="entry name" value="Hemopexin"/>
    <property type="match status" value="2"/>
</dbReference>
<dbReference type="PRINTS" id="PR00138">
    <property type="entry name" value="MATRIXIN"/>
</dbReference>
<feature type="domain" description="Peptidase metallopeptidase" evidence="17">
    <location>
        <begin position="110"/>
        <end position="278"/>
    </location>
</feature>
<dbReference type="InterPro" id="IPR024079">
    <property type="entry name" value="MetalloPept_cat_dom_sf"/>
</dbReference>
<dbReference type="CDD" id="cd00094">
    <property type="entry name" value="HX"/>
    <property type="match status" value="1"/>
</dbReference>
<dbReference type="PIRSF" id="PIRSF001191">
    <property type="entry name" value="Peptidase_M10A_matrix"/>
    <property type="match status" value="1"/>
</dbReference>
<dbReference type="AlphaFoldDB" id="A0A1J1J410"/>
<evidence type="ECO:0000256" key="1">
    <source>
        <dbReference type="ARBA" id="ARBA00010370"/>
    </source>
</evidence>
<keyword evidence="7 11" id="KW-0862">Zinc</keyword>
<feature type="binding site" evidence="12">
    <location>
        <position position="204"/>
    </location>
    <ligand>
        <name>Zn(2+)</name>
        <dbReference type="ChEBI" id="CHEBI:29105"/>
        <label>1</label>
    </ligand>
</feature>
<keyword evidence="8" id="KW-0482">Metalloprotease</keyword>
<keyword evidence="9" id="KW-0865">Zymogen</keyword>
<dbReference type="GO" id="GO:0008270">
    <property type="term" value="F:zinc ion binding"/>
    <property type="evidence" value="ECO:0007669"/>
    <property type="project" value="InterPro"/>
</dbReference>
<evidence type="ECO:0000256" key="10">
    <source>
        <dbReference type="PIRSR" id="PIRSR001191-1"/>
    </source>
</evidence>
<dbReference type="GO" id="GO:0031012">
    <property type="term" value="C:extracellular matrix"/>
    <property type="evidence" value="ECO:0007669"/>
    <property type="project" value="InterPro"/>
</dbReference>
<evidence type="ECO:0000256" key="11">
    <source>
        <dbReference type="PIRSR" id="PIRSR001191-2"/>
    </source>
</evidence>
<dbReference type="Pfam" id="PF00413">
    <property type="entry name" value="Peptidase_M10"/>
    <property type="match status" value="1"/>
</dbReference>
<evidence type="ECO:0000256" key="12">
    <source>
        <dbReference type="PIRSR" id="PIRSR621190-2"/>
    </source>
</evidence>
<dbReference type="EMBL" id="CVRI01000066">
    <property type="protein sequence ID" value="CRL06206.1"/>
    <property type="molecule type" value="Genomic_DNA"/>
</dbReference>
<dbReference type="Gene3D" id="3.40.390.10">
    <property type="entry name" value="Collagenase (Catalytic Domain)"/>
    <property type="match status" value="1"/>
</dbReference>
<keyword evidence="19" id="KW-1185">Reference proteome</keyword>
<evidence type="ECO:0000256" key="4">
    <source>
        <dbReference type="ARBA" id="ARBA00022729"/>
    </source>
</evidence>
<feature type="active site" evidence="10">
    <location>
        <position position="230"/>
    </location>
</feature>
<feature type="binding site" evidence="12">
    <location>
        <position position="176"/>
    </location>
    <ligand>
        <name>Zn(2+)</name>
        <dbReference type="ChEBI" id="CHEBI:29105"/>
        <label>1</label>
    </ligand>
</feature>
<evidence type="ECO:0000256" key="2">
    <source>
        <dbReference type="ARBA" id="ARBA00022670"/>
    </source>
</evidence>
<organism evidence="18 19">
    <name type="scientific">Clunio marinus</name>
    <dbReference type="NCBI Taxonomy" id="568069"/>
    <lineage>
        <taxon>Eukaryota</taxon>
        <taxon>Metazoa</taxon>
        <taxon>Ecdysozoa</taxon>
        <taxon>Arthropoda</taxon>
        <taxon>Hexapoda</taxon>
        <taxon>Insecta</taxon>
        <taxon>Pterygota</taxon>
        <taxon>Neoptera</taxon>
        <taxon>Endopterygota</taxon>
        <taxon>Diptera</taxon>
        <taxon>Nematocera</taxon>
        <taxon>Chironomoidea</taxon>
        <taxon>Chironomidae</taxon>
        <taxon>Clunio</taxon>
    </lineage>
</organism>
<dbReference type="SUPFAM" id="SSF55486">
    <property type="entry name" value="Metalloproteases ('zincins'), catalytic domain"/>
    <property type="match status" value="1"/>
</dbReference>
<evidence type="ECO:0000256" key="5">
    <source>
        <dbReference type="ARBA" id="ARBA00022737"/>
    </source>
</evidence>
<dbReference type="InterPro" id="IPR001818">
    <property type="entry name" value="Pept_M10_metallopeptidase"/>
</dbReference>
<dbReference type="CDD" id="cd04278">
    <property type="entry name" value="ZnMc_MMP"/>
    <property type="match status" value="1"/>
</dbReference>
<feature type="binding site" evidence="12">
    <location>
        <position position="247"/>
    </location>
    <ligand>
        <name>Zn(2+)</name>
        <dbReference type="ChEBI" id="CHEBI:29105"/>
        <label>2</label>
        <note>catalytic</note>
    </ligand>
</feature>
<keyword evidence="2" id="KW-0645">Protease</keyword>
<keyword evidence="4 16" id="KW-0732">Signal</keyword>
<feature type="binding site" evidence="12">
    <location>
        <position position="209"/>
    </location>
    <ligand>
        <name>Ca(2+)</name>
        <dbReference type="ChEBI" id="CHEBI:29108"/>
        <label>3</label>
    </ligand>
</feature>
<comment type="similarity">
    <text evidence="1">Belongs to the peptidase M10A family.</text>
</comment>
<evidence type="ECO:0000256" key="16">
    <source>
        <dbReference type="SAM" id="SignalP"/>
    </source>
</evidence>
<feature type="binding site" evidence="12">
    <location>
        <position position="191"/>
    </location>
    <ligand>
        <name>Zn(2+)</name>
        <dbReference type="ChEBI" id="CHEBI:29105"/>
        <label>1</label>
    </ligand>
</feature>
<feature type="binding site" evidence="12">
    <location>
        <position position="374"/>
    </location>
    <ligand>
        <name>Ca(2+)</name>
        <dbReference type="ChEBI" id="CHEBI:29108"/>
        <label>4</label>
    </ligand>
</feature>
<dbReference type="PANTHER" id="PTHR10201:SF291">
    <property type="entry name" value="MATRIX METALLOPROTEINASE 1, ISOFORM C-RELATED"/>
    <property type="match status" value="1"/>
</dbReference>
<feature type="repeat" description="Hemopexin" evidence="15">
    <location>
        <begin position="467"/>
        <end position="513"/>
    </location>
</feature>
<dbReference type="SMART" id="SM00120">
    <property type="entry name" value="HX"/>
    <property type="match status" value="4"/>
</dbReference>
<dbReference type="GO" id="GO:0030198">
    <property type="term" value="P:extracellular matrix organization"/>
    <property type="evidence" value="ECO:0007669"/>
    <property type="project" value="TreeGrafter"/>
</dbReference>
<feature type="chain" id="PRO_5012520618" evidence="16">
    <location>
        <begin position="21"/>
        <end position="561"/>
    </location>
</feature>
<feature type="binding site" evidence="12">
    <location>
        <position position="178"/>
    </location>
    <ligand>
        <name>Zn(2+)</name>
        <dbReference type="ChEBI" id="CHEBI:29105"/>
        <label>1</label>
    </ligand>
</feature>
<feature type="repeat" description="Hemopexin" evidence="15">
    <location>
        <begin position="319"/>
        <end position="367"/>
    </location>
</feature>
<comment type="cofactor">
    <cofactor evidence="12">
        <name>Zn(2+)</name>
        <dbReference type="ChEBI" id="CHEBI:29105"/>
    </cofactor>
    <text evidence="12">Binds 2 Zn(2+) ions per subunit.</text>
</comment>
<dbReference type="PANTHER" id="PTHR10201">
    <property type="entry name" value="MATRIX METALLOPROTEINASE"/>
    <property type="match status" value="1"/>
</dbReference>
<evidence type="ECO:0000256" key="9">
    <source>
        <dbReference type="ARBA" id="ARBA00023145"/>
    </source>
</evidence>
<dbReference type="SUPFAM" id="SSF50923">
    <property type="entry name" value="Hemopexin-like domain"/>
    <property type="match status" value="1"/>
</dbReference>
<accession>A0A1J1J410</accession>
<dbReference type="SUPFAM" id="SSF47090">
    <property type="entry name" value="PGBD-like"/>
    <property type="match status" value="1"/>
</dbReference>
<evidence type="ECO:0000256" key="13">
    <source>
        <dbReference type="PIRSR" id="PIRSR621190-3"/>
    </source>
</evidence>
<dbReference type="GO" id="GO:0030574">
    <property type="term" value="P:collagen catabolic process"/>
    <property type="evidence" value="ECO:0007669"/>
    <property type="project" value="TreeGrafter"/>
</dbReference>
<dbReference type="Proteomes" id="UP000183832">
    <property type="component" value="Unassembled WGS sequence"/>
</dbReference>
<evidence type="ECO:0000256" key="14">
    <source>
        <dbReference type="PIRSR" id="PIRSR621190-4"/>
    </source>
</evidence>
<feature type="signal peptide" evidence="16">
    <location>
        <begin position="1"/>
        <end position="20"/>
    </location>
</feature>
<feature type="binding site" evidence="12">
    <location>
        <position position="202"/>
    </location>
    <ligand>
        <name>Ca(2+)</name>
        <dbReference type="ChEBI" id="CHEBI:29108"/>
        <label>2</label>
    </ligand>
</feature>
<feature type="binding site" evidence="12">
    <location>
        <position position="200"/>
    </location>
    <ligand>
        <name>Ca(2+)</name>
        <dbReference type="ChEBI" id="CHEBI:29108"/>
        <label>2</label>
    </ligand>
</feature>
<feature type="binding site" evidence="11">
    <location>
        <position position="239"/>
    </location>
    <ligand>
        <name>Zn(2+)</name>
        <dbReference type="ChEBI" id="CHEBI:29105"/>
        <label>2</label>
        <note>catalytic</note>
    </ligand>
</feature>
<evidence type="ECO:0000256" key="8">
    <source>
        <dbReference type="ARBA" id="ARBA00023049"/>
    </source>
</evidence>
<feature type="binding site" evidence="11">
    <location>
        <position position="229"/>
    </location>
    <ligand>
        <name>Zn(2+)</name>
        <dbReference type="ChEBI" id="CHEBI:29105"/>
        <label>2</label>
        <note>catalytic</note>
    </ligand>
</feature>
<proteinExistence type="inferred from homology"/>
<feature type="binding site" evidence="12">
    <location>
        <position position="471"/>
    </location>
    <ligand>
        <name>Ca(2+)</name>
        <dbReference type="ChEBI" id="CHEBI:29108"/>
        <label>4</label>
    </ligand>
</feature>
<feature type="disulfide bond" evidence="13">
    <location>
        <begin position="322"/>
        <end position="513"/>
    </location>
</feature>
<evidence type="ECO:0000256" key="7">
    <source>
        <dbReference type="ARBA" id="ARBA00022833"/>
    </source>
</evidence>
<evidence type="ECO:0000313" key="19">
    <source>
        <dbReference type="Proteomes" id="UP000183832"/>
    </source>
</evidence>
<dbReference type="InterPro" id="IPR000585">
    <property type="entry name" value="Hemopexin-like_dom"/>
</dbReference>
<dbReference type="InterPro" id="IPR036365">
    <property type="entry name" value="PGBD-like_sf"/>
</dbReference>
<dbReference type="GO" id="GO:0006508">
    <property type="term" value="P:proteolysis"/>
    <property type="evidence" value="ECO:0007669"/>
    <property type="project" value="UniProtKB-KW"/>
</dbReference>
<evidence type="ECO:0000256" key="3">
    <source>
        <dbReference type="ARBA" id="ARBA00022723"/>
    </source>
</evidence>
<reference evidence="18 19" key="1">
    <citation type="submission" date="2015-04" db="EMBL/GenBank/DDBJ databases">
        <authorList>
            <person name="Syromyatnikov M.Y."/>
            <person name="Popov V.N."/>
        </authorList>
    </citation>
    <scope>NUCLEOTIDE SEQUENCE [LARGE SCALE GENOMIC DNA]</scope>
</reference>
<protein>
    <submittedName>
        <fullName evidence="18">CLUMA_CG019084, isoform A</fullName>
    </submittedName>
</protein>
<feature type="binding site" evidence="12">
    <location>
        <position position="206"/>
    </location>
    <ligand>
        <name>Ca(2+)</name>
        <dbReference type="ChEBI" id="CHEBI:29108"/>
        <label>3</label>
    </ligand>
</feature>
<feature type="repeat" description="Hemopexin" evidence="15">
    <location>
        <begin position="415"/>
        <end position="465"/>
    </location>
</feature>
<comment type="cofactor">
    <cofactor evidence="12">
        <name>Ca(2+)</name>
        <dbReference type="ChEBI" id="CHEBI:29108"/>
    </cofactor>
    <text evidence="12">Can bind about 5 Ca(2+) ions per subunit.</text>
</comment>
<dbReference type="InterPro" id="IPR018487">
    <property type="entry name" value="Hemopexin-like_repeat"/>
</dbReference>
<name>A0A1J1J410_9DIPT</name>
<dbReference type="GO" id="GO:0004222">
    <property type="term" value="F:metalloendopeptidase activity"/>
    <property type="evidence" value="ECO:0007669"/>
    <property type="project" value="InterPro"/>
</dbReference>
<feature type="binding site" evidence="12">
    <location>
        <position position="209"/>
    </location>
    <ligand>
        <name>Ca(2+)</name>
        <dbReference type="ChEBI" id="CHEBI:29108"/>
        <label>1</label>
    </ligand>
</feature>
<dbReference type="Gene3D" id="2.110.10.10">
    <property type="entry name" value="Hemopexin-like domain"/>
    <property type="match status" value="1"/>
</dbReference>
<dbReference type="InterPro" id="IPR036375">
    <property type="entry name" value="Hemopexin-like_dom_sf"/>
</dbReference>
<feature type="binding site" evidence="12">
    <location>
        <position position="166"/>
    </location>
    <ligand>
        <name>Ca(2+)</name>
        <dbReference type="ChEBI" id="CHEBI:29108"/>
        <label>2</label>
    </ligand>
</feature>
<evidence type="ECO:0000313" key="18">
    <source>
        <dbReference type="EMBL" id="CRL06206.1"/>
    </source>
</evidence>
<keyword evidence="13" id="KW-1015">Disulfide bond</keyword>
<keyword evidence="3 11" id="KW-0479">Metal-binding</keyword>